<accession>A0A0E0EN82</accession>
<evidence type="ECO:0000256" key="1">
    <source>
        <dbReference type="SAM" id="MobiDB-lite"/>
    </source>
</evidence>
<reference evidence="2" key="1">
    <citation type="submission" date="2015-04" db="UniProtKB">
        <authorList>
            <consortium name="EnsemblPlants"/>
        </authorList>
    </citation>
    <scope>IDENTIFICATION</scope>
</reference>
<organism evidence="2">
    <name type="scientific">Oryza meridionalis</name>
    <dbReference type="NCBI Taxonomy" id="40149"/>
    <lineage>
        <taxon>Eukaryota</taxon>
        <taxon>Viridiplantae</taxon>
        <taxon>Streptophyta</taxon>
        <taxon>Embryophyta</taxon>
        <taxon>Tracheophyta</taxon>
        <taxon>Spermatophyta</taxon>
        <taxon>Magnoliopsida</taxon>
        <taxon>Liliopsida</taxon>
        <taxon>Poales</taxon>
        <taxon>Poaceae</taxon>
        <taxon>BOP clade</taxon>
        <taxon>Oryzoideae</taxon>
        <taxon>Oryzeae</taxon>
        <taxon>Oryzinae</taxon>
        <taxon>Oryza</taxon>
    </lineage>
</organism>
<dbReference type="AlphaFoldDB" id="A0A0E0EN82"/>
<dbReference type="HOGENOM" id="CLU_167153_0_0_1"/>
<reference evidence="2" key="2">
    <citation type="submission" date="2018-05" db="EMBL/GenBank/DDBJ databases">
        <title>OmerRS3 (Oryza meridionalis Reference Sequence Version 3).</title>
        <authorList>
            <person name="Zhang J."/>
            <person name="Kudrna D."/>
            <person name="Lee S."/>
            <person name="Talag J."/>
            <person name="Welchert J."/>
            <person name="Wing R.A."/>
        </authorList>
    </citation>
    <scope>NUCLEOTIDE SEQUENCE [LARGE SCALE GENOMIC DNA]</scope>
    <source>
        <strain evidence="2">cv. OR44</strain>
    </source>
</reference>
<name>A0A0E0EN82_9ORYZ</name>
<dbReference type="EnsemblPlants" id="OMERI08G16510.2">
    <property type="protein sequence ID" value="OMERI08G16510.2"/>
    <property type="gene ID" value="OMERI08G16510"/>
</dbReference>
<feature type="region of interest" description="Disordered" evidence="1">
    <location>
        <begin position="31"/>
        <end position="62"/>
    </location>
</feature>
<proteinExistence type="predicted"/>
<evidence type="ECO:0000313" key="2">
    <source>
        <dbReference type="EnsemblPlants" id="OMERI08G16510.2"/>
    </source>
</evidence>
<protein>
    <submittedName>
        <fullName evidence="2">Uncharacterized protein</fullName>
    </submittedName>
</protein>
<evidence type="ECO:0000313" key="3">
    <source>
        <dbReference type="Proteomes" id="UP000008021"/>
    </source>
</evidence>
<keyword evidence="3" id="KW-1185">Reference proteome</keyword>
<sequence length="119" mass="12337">MSSGQRFGVASGEVLIPRGLGAPNSIADVEHGHGVPIGEGARSAGWARTPSASVRRPPSSGGEVVLAQGKYHASVLCAHCAAKLDVSYSNTLKKRDRSIGCGARGGKSGGFHVWRMQQK</sequence>
<dbReference type="Proteomes" id="UP000008021">
    <property type="component" value="Chromosome 8"/>
</dbReference>
<dbReference type="Gramene" id="OMERI08G16510.2">
    <property type="protein sequence ID" value="OMERI08G16510.2"/>
    <property type="gene ID" value="OMERI08G16510"/>
</dbReference>